<dbReference type="Pfam" id="PF07963">
    <property type="entry name" value="N_methyl"/>
    <property type="match status" value="1"/>
</dbReference>
<dbReference type="InterPro" id="IPR045584">
    <property type="entry name" value="Pilin-like"/>
</dbReference>
<evidence type="ECO:0000256" key="1">
    <source>
        <dbReference type="SAM" id="Phobius"/>
    </source>
</evidence>
<protein>
    <submittedName>
        <fullName evidence="2">MSHA biogenesis protein MshO</fullName>
    </submittedName>
</protein>
<evidence type="ECO:0000313" key="2">
    <source>
        <dbReference type="EMBL" id="GLS92238.1"/>
    </source>
</evidence>
<evidence type="ECO:0000313" key="3">
    <source>
        <dbReference type="Proteomes" id="UP001157353"/>
    </source>
</evidence>
<keyword evidence="1" id="KW-1133">Transmembrane helix</keyword>
<dbReference type="RefSeq" id="WP_284205335.1">
    <property type="nucleotide sequence ID" value="NZ_BSPQ01000019.1"/>
</dbReference>
<feature type="transmembrane region" description="Helical" evidence="1">
    <location>
        <begin position="7"/>
        <end position="32"/>
    </location>
</feature>
<keyword evidence="1" id="KW-0812">Transmembrane</keyword>
<sequence length="239" mass="26575">MRLKQQGFTLIELVIVIIVLAAIGIATSSYIATGIGIYTDISERDRELNSTRFVMERLRRDILNALPNSLIVSYSGQCLTYTPIIKSTLYDYDFPISPFSSSTAGIASIDDYSFEDGDKAVVYLLQADELTSNKVQPISEVDGETISFANAVSFPLGSPSKRLYIIRDSKSYYFNSSKELRLAEDCFSDGSLMANNIEGDFLVFEPTLQRNGLAKVTFMLDFDGQEVPIEQTLHVNNVP</sequence>
<keyword evidence="3" id="KW-1185">Reference proteome</keyword>
<dbReference type="PROSITE" id="PS00409">
    <property type="entry name" value="PROKAR_NTER_METHYL"/>
    <property type="match status" value="1"/>
</dbReference>
<reference evidence="3" key="1">
    <citation type="journal article" date="2019" name="Int. J. Syst. Evol. Microbiol.">
        <title>The Global Catalogue of Microorganisms (GCM) 10K type strain sequencing project: providing services to taxonomists for standard genome sequencing and annotation.</title>
        <authorList>
            <consortium name="The Broad Institute Genomics Platform"/>
            <consortium name="The Broad Institute Genome Sequencing Center for Infectious Disease"/>
            <person name="Wu L."/>
            <person name="Ma J."/>
        </authorList>
    </citation>
    <scope>NUCLEOTIDE SEQUENCE [LARGE SCALE GENOMIC DNA]</scope>
    <source>
        <strain evidence="3">NBRC 103166</strain>
    </source>
</reference>
<accession>A0ABQ6E4A6</accession>
<dbReference type="Proteomes" id="UP001157353">
    <property type="component" value="Unassembled WGS sequence"/>
</dbReference>
<organism evidence="2 3">
    <name type="scientific">Psychromonas marina</name>
    <dbReference type="NCBI Taxonomy" id="88364"/>
    <lineage>
        <taxon>Bacteria</taxon>
        <taxon>Pseudomonadati</taxon>
        <taxon>Pseudomonadota</taxon>
        <taxon>Gammaproteobacteria</taxon>
        <taxon>Alteromonadales</taxon>
        <taxon>Psychromonadaceae</taxon>
        <taxon>Psychromonas</taxon>
    </lineage>
</organism>
<keyword evidence="1" id="KW-0472">Membrane</keyword>
<dbReference type="EMBL" id="BSPQ01000019">
    <property type="protein sequence ID" value="GLS92238.1"/>
    <property type="molecule type" value="Genomic_DNA"/>
</dbReference>
<dbReference type="InterPro" id="IPR012902">
    <property type="entry name" value="N_methyl_site"/>
</dbReference>
<name>A0ABQ6E4A6_9GAMM</name>
<dbReference type="NCBIfam" id="TIGR02532">
    <property type="entry name" value="IV_pilin_GFxxxE"/>
    <property type="match status" value="1"/>
</dbReference>
<proteinExistence type="predicted"/>
<comment type="caution">
    <text evidence="2">The sequence shown here is derived from an EMBL/GenBank/DDBJ whole genome shotgun (WGS) entry which is preliminary data.</text>
</comment>
<gene>
    <name evidence="2" type="ORF">GCM10007916_33080</name>
</gene>
<dbReference type="SUPFAM" id="SSF54523">
    <property type="entry name" value="Pili subunits"/>
    <property type="match status" value="1"/>
</dbReference>